<proteinExistence type="inferred from homology"/>
<gene>
    <name evidence="3" type="ORF">CYMTET_47568</name>
</gene>
<dbReference type="Proteomes" id="UP001190700">
    <property type="component" value="Unassembled WGS sequence"/>
</dbReference>
<name>A0AAE0BVV3_9CHLO</name>
<protein>
    <submittedName>
        <fullName evidence="3">Uncharacterized protein</fullName>
    </submittedName>
</protein>
<reference evidence="3 4" key="1">
    <citation type="journal article" date="2015" name="Genome Biol. Evol.">
        <title>Comparative Genomics of a Bacterivorous Green Alga Reveals Evolutionary Causalities and Consequences of Phago-Mixotrophic Mode of Nutrition.</title>
        <authorList>
            <person name="Burns J.A."/>
            <person name="Paasch A."/>
            <person name="Narechania A."/>
            <person name="Kim E."/>
        </authorList>
    </citation>
    <scope>NUCLEOTIDE SEQUENCE [LARGE SCALE GENOMIC DNA]</scope>
    <source>
        <strain evidence="3 4">PLY_AMNH</strain>
    </source>
</reference>
<sequence length="545" mass="58762">MPSASRVSLIHVANLRHEPHTHILLYPFACPAPLTDREDLIVRGSKKMATARINAGGLPHWIAPGSHFRTARAPSTKHSSSPSQRQGACSTSRSICMRVNAEAADTPALDTSSWQACLDKALLDVDLTPQERWQNMEGALKDPRLVTDVQSAVEAVREKGFGEGHPQLIQTLWPAGTTARSDIEALFSLRAQVPEALQEFQAMAKDASGAAPSSSNLNVDPSQVMATLAGLPFDQAKQKEIEEEVKNIFRSTPNLETPSFEVIDSIEGPVLLGRPALIELRAYEPFSVARTTMEGPSQGFNTLATYLFGGNAREEAMAMTMPVEQSFGGGEQNTMSFVLPRKNSDAPPEPSSQEVQIAEVPARVVAVMAFPGIATAGEVERQRLSLLDSIERDGRYVPVGDGTMGDVPVSVLQYNPPYTIPWRRRNELVMAVQAVDQMGAMETDFVETERTEDKAETSTKVEIEGSKAVEVARAEAQAEVPAKTAANATIAAAVQMSDGESMPPAKGSVGDVTGDVSGDFESFLEDYCEVNPEDPECPPGSTDKK</sequence>
<feature type="region of interest" description="Disordered" evidence="2">
    <location>
        <begin position="70"/>
        <end position="89"/>
    </location>
</feature>
<accession>A0AAE0BVV3</accession>
<evidence type="ECO:0000256" key="2">
    <source>
        <dbReference type="SAM" id="MobiDB-lite"/>
    </source>
</evidence>
<dbReference type="SUPFAM" id="SSF55136">
    <property type="entry name" value="Probable bacterial effector-binding domain"/>
    <property type="match status" value="1"/>
</dbReference>
<dbReference type="EMBL" id="LGRX02033125">
    <property type="protein sequence ID" value="KAK3242750.1"/>
    <property type="molecule type" value="Genomic_DNA"/>
</dbReference>
<comment type="caution">
    <text evidence="3">The sequence shown here is derived from an EMBL/GenBank/DDBJ whole genome shotgun (WGS) entry which is preliminary data.</text>
</comment>
<comment type="similarity">
    <text evidence="1">Belongs to the HEBP family.</text>
</comment>
<evidence type="ECO:0000313" key="3">
    <source>
        <dbReference type="EMBL" id="KAK3242750.1"/>
    </source>
</evidence>
<evidence type="ECO:0000256" key="1">
    <source>
        <dbReference type="ARBA" id="ARBA00009817"/>
    </source>
</evidence>
<dbReference type="InterPro" id="IPR011256">
    <property type="entry name" value="Reg_factor_effector_dom_sf"/>
</dbReference>
<dbReference type="PANTHER" id="PTHR11220">
    <property type="entry name" value="HEME-BINDING PROTEIN-RELATED"/>
    <property type="match status" value="1"/>
</dbReference>
<dbReference type="Gene3D" id="3.20.80.10">
    <property type="entry name" value="Regulatory factor, effector binding domain"/>
    <property type="match status" value="1"/>
</dbReference>
<evidence type="ECO:0000313" key="4">
    <source>
        <dbReference type="Proteomes" id="UP001190700"/>
    </source>
</evidence>
<dbReference type="AlphaFoldDB" id="A0AAE0BVV3"/>
<dbReference type="Pfam" id="PF04832">
    <property type="entry name" value="SOUL"/>
    <property type="match status" value="1"/>
</dbReference>
<dbReference type="PANTHER" id="PTHR11220:SF58">
    <property type="entry name" value="SOUL HEME-BINDING FAMILY PROTEIN"/>
    <property type="match status" value="1"/>
</dbReference>
<feature type="compositionally biased region" description="Low complexity" evidence="2">
    <location>
        <begin position="507"/>
        <end position="516"/>
    </location>
</feature>
<keyword evidence="4" id="KW-1185">Reference proteome</keyword>
<feature type="region of interest" description="Disordered" evidence="2">
    <location>
        <begin position="496"/>
        <end position="516"/>
    </location>
</feature>
<organism evidence="3 4">
    <name type="scientific">Cymbomonas tetramitiformis</name>
    <dbReference type="NCBI Taxonomy" id="36881"/>
    <lineage>
        <taxon>Eukaryota</taxon>
        <taxon>Viridiplantae</taxon>
        <taxon>Chlorophyta</taxon>
        <taxon>Pyramimonadophyceae</taxon>
        <taxon>Pyramimonadales</taxon>
        <taxon>Pyramimonadaceae</taxon>
        <taxon>Cymbomonas</taxon>
    </lineage>
</organism>
<dbReference type="InterPro" id="IPR006917">
    <property type="entry name" value="SOUL_heme-bd"/>
</dbReference>
<feature type="compositionally biased region" description="Polar residues" evidence="2">
    <location>
        <begin position="76"/>
        <end position="89"/>
    </location>
</feature>